<dbReference type="SUPFAM" id="SSF52058">
    <property type="entry name" value="L domain-like"/>
    <property type="match status" value="1"/>
</dbReference>
<dbReference type="PANTHER" id="PTHR24365:SF541">
    <property type="entry name" value="PROTEIN TOLL-RELATED"/>
    <property type="match status" value="1"/>
</dbReference>
<feature type="domain" description="TIR" evidence="8">
    <location>
        <begin position="468"/>
        <end position="610"/>
    </location>
</feature>
<dbReference type="Gene3D" id="3.80.10.10">
    <property type="entry name" value="Ribonuclease Inhibitor"/>
    <property type="match status" value="1"/>
</dbReference>
<dbReference type="SMART" id="SM00255">
    <property type="entry name" value="TIR"/>
    <property type="match status" value="1"/>
</dbReference>
<dbReference type="OMA" id="GHENNAF"/>
<comment type="subcellular location">
    <subcellularLocation>
        <location evidence="1">Membrane</location>
        <topology evidence="1">Single-pass membrane protein</topology>
    </subcellularLocation>
</comment>
<evidence type="ECO:0000313" key="10">
    <source>
        <dbReference type="Proteomes" id="UP000030746"/>
    </source>
</evidence>
<proteinExistence type="predicted"/>
<evidence type="ECO:0000256" key="3">
    <source>
        <dbReference type="ARBA" id="ARBA00022729"/>
    </source>
</evidence>
<dbReference type="InterPro" id="IPR000157">
    <property type="entry name" value="TIR_dom"/>
</dbReference>
<gene>
    <name evidence="9" type="ORF">LOTGIDRAFT_159050</name>
</gene>
<dbReference type="PROSITE" id="PS50104">
    <property type="entry name" value="TIR"/>
    <property type="match status" value="1"/>
</dbReference>
<dbReference type="Gene3D" id="3.40.50.10140">
    <property type="entry name" value="Toll/interleukin-1 receptor homology (TIR) domain"/>
    <property type="match status" value="1"/>
</dbReference>
<dbReference type="GO" id="GO:0038023">
    <property type="term" value="F:signaling receptor activity"/>
    <property type="evidence" value="ECO:0007669"/>
    <property type="project" value="TreeGrafter"/>
</dbReference>
<keyword evidence="10" id="KW-1185">Reference proteome</keyword>
<keyword evidence="5 6" id="KW-0472">Membrane</keyword>
<dbReference type="EMBL" id="KB201262">
    <property type="protein sequence ID" value="ESO98255.1"/>
    <property type="molecule type" value="Genomic_DNA"/>
</dbReference>
<evidence type="ECO:0000256" key="5">
    <source>
        <dbReference type="ARBA" id="ARBA00023136"/>
    </source>
</evidence>
<organism evidence="9 10">
    <name type="scientific">Lottia gigantea</name>
    <name type="common">Giant owl limpet</name>
    <dbReference type="NCBI Taxonomy" id="225164"/>
    <lineage>
        <taxon>Eukaryota</taxon>
        <taxon>Metazoa</taxon>
        <taxon>Spiralia</taxon>
        <taxon>Lophotrochozoa</taxon>
        <taxon>Mollusca</taxon>
        <taxon>Gastropoda</taxon>
        <taxon>Patellogastropoda</taxon>
        <taxon>Lottioidea</taxon>
        <taxon>Lottiidae</taxon>
        <taxon>Lottia</taxon>
    </lineage>
</organism>
<evidence type="ECO:0000256" key="6">
    <source>
        <dbReference type="SAM" id="Phobius"/>
    </source>
</evidence>
<keyword evidence="3 7" id="KW-0732">Signal</keyword>
<dbReference type="SUPFAM" id="SSF52200">
    <property type="entry name" value="Toll/Interleukin receptor TIR domain"/>
    <property type="match status" value="1"/>
</dbReference>
<feature type="chain" id="PRO_5004716960" description="TIR domain-containing protein" evidence="7">
    <location>
        <begin position="20"/>
        <end position="611"/>
    </location>
</feature>
<feature type="signal peptide" evidence="7">
    <location>
        <begin position="1"/>
        <end position="19"/>
    </location>
</feature>
<dbReference type="KEGG" id="lgi:LOTGIDRAFT_159050"/>
<feature type="transmembrane region" description="Helical" evidence="6">
    <location>
        <begin position="417"/>
        <end position="439"/>
    </location>
</feature>
<evidence type="ECO:0000256" key="2">
    <source>
        <dbReference type="ARBA" id="ARBA00022692"/>
    </source>
</evidence>
<dbReference type="AlphaFoldDB" id="V4ATL5"/>
<dbReference type="GO" id="GO:0005886">
    <property type="term" value="C:plasma membrane"/>
    <property type="evidence" value="ECO:0007669"/>
    <property type="project" value="TreeGrafter"/>
</dbReference>
<dbReference type="GeneID" id="20237938"/>
<sequence length="611" mass="71420">MAKVTVLLFMSIYITVTVSQNLYPPSWDPYCDVTISTEFVNITCNLKPEDQKLLTLKDLNDYTNNTAANVKYSVLWKCSPNASVTMRLPMQIHKLYSLKVFGCRIFEYYDDWNHQSLGSIKDSLVYEEIADCTLVFHILPLLLSLDNFQNVSNDWMCGPDTTIKQSISRNITSVIIEPNQNDFDNLSNETKLYVQKILFNILIANSSVVPDPFQWWNIKNIVDFDYQPECNYQKLEVLEVVMSETLHTQNLNIIFKSVKRQYPNMRVFNYSYNGYQLFPQEWKENMHKFPKLEYIDYSYNLISDIWNVNRFWDDYPGRHVVLDLRYNNITTLTTETISKWTELQDITLNIRGNPLDCGCFKQDFLNAVQDDTFFDGKMQKYKYIQNMKCASPATARGIKIINLSKAEMGCEIPPDDLTIYLVVLGVLAVVLIVCLILLFKFRKEIKLLLYVKFKVLFPWDVDKSAEMKRFDAFISYSSSESQWVLGHLVQKLESPFESHDALSLCIHERDFICGKSILLNIIDSIENSRHTIVVLSRKFIQSVWSMAEFKEAYEESVTKKRRHLIIIKYESIPEAELDSMLKRCIKSFTYIDVNDPRFIDRLRFSLATKSK</sequence>
<dbReference type="Pfam" id="PF01582">
    <property type="entry name" value="TIR"/>
    <property type="match status" value="1"/>
</dbReference>
<dbReference type="PANTHER" id="PTHR24365">
    <property type="entry name" value="TOLL-LIKE RECEPTOR"/>
    <property type="match status" value="1"/>
</dbReference>
<reference evidence="9 10" key="1">
    <citation type="journal article" date="2013" name="Nature">
        <title>Insights into bilaterian evolution from three spiralian genomes.</title>
        <authorList>
            <person name="Simakov O."/>
            <person name="Marletaz F."/>
            <person name="Cho S.J."/>
            <person name="Edsinger-Gonzales E."/>
            <person name="Havlak P."/>
            <person name="Hellsten U."/>
            <person name="Kuo D.H."/>
            <person name="Larsson T."/>
            <person name="Lv J."/>
            <person name="Arendt D."/>
            <person name="Savage R."/>
            <person name="Osoegawa K."/>
            <person name="de Jong P."/>
            <person name="Grimwood J."/>
            <person name="Chapman J.A."/>
            <person name="Shapiro H."/>
            <person name="Aerts A."/>
            <person name="Otillar R.P."/>
            <person name="Terry A.Y."/>
            <person name="Boore J.L."/>
            <person name="Grigoriev I.V."/>
            <person name="Lindberg D.R."/>
            <person name="Seaver E.C."/>
            <person name="Weisblat D.A."/>
            <person name="Putnam N.H."/>
            <person name="Rokhsar D.S."/>
        </authorList>
    </citation>
    <scope>NUCLEOTIDE SEQUENCE [LARGE SCALE GENOMIC DNA]</scope>
</reference>
<evidence type="ECO:0000256" key="7">
    <source>
        <dbReference type="SAM" id="SignalP"/>
    </source>
</evidence>
<dbReference type="InterPro" id="IPR032675">
    <property type="entry name" value="LRR_dom_sf"/>
</dbReference>
<dbReference type="CTD" id="20237938"/>
<dbReference type="InterPro" id="IPR035897">
    <property type="entry name" value="Toll_tir_struct_dom_sf"/>
</dbReference>
<dbReference type="HOGENOM" id="CLU_409550_0_0_1"/>
<evidence type="ECO:0000259" key="8">
    <source>
        <dbReference type="PROSITE" id="PS50104"/>
    </source>
</evidence>
<evidence type="ECO:0000313" key="9">
    <source>
        <dbReference type="EMBL" id="ESO98255.1"/>
    </source>
</evidence>
<evidence type="ECO:0000256" key="4">
    <source>
        <dbReference type="ARBA" id="ARBA00022989"/>
    </source>
</evidence>
<dbReference type="RefSeq" id="XP_009050960.1">
    <property type="nucleotide sequence ID" value="XM_009052712.1"/>
</dbReference>
<dbReference type="OrthoDB" id="1421090at2759"/>
<dbReference type="Proteomes" id="UP000030746">
    <property type="component" value="Unassembled WGS sequence"/>
</dbReference>
<name>V4ATL5_LOTGI</name>
<protein>
    <recommendedName>
        <fullName evidence="8">TIR domain-containing protein</fullName>
    </recommendedName>
</protein>
<dbReference type="STRING" id="225164.V4ATL5"/>
<dbReference type="GO" id="GO:0007165">
    <property type="term" value="P:signal transduction"/>
    <property type="evidence" value="ECO:0007669"/>
    <property type="project" value="InterPro"/>
</dbReference>
<accession>V4ATL5</accession>
<keyword evidence="2 6" id="KW-0812">Transmembrane</keyword>
<keyword evidence="4 6" id="KW-1133">Transmembrane helix</keyword>
<evidence type="ECO:0000256" key="1">
    <source>
        <dbReference type="ARBA" id="ARBA00004167"/>
    </source>
</evidence>
<dbReference type="PRINTS" id="PR01537">
    <property type="entry name" value="INTRLKN1R1F"/>
</dbReference>